<name>A0A2U1FBP5_9PSEU</name>
<accession>A0A2U1FBP5</accession>
<dbReference type="EMBL" id="QEKW01000006">
    <property type="protein sequence ID" value="PVZ09621.1"/>
    <property type="molecule type" value="Genomic_DNA"/>
</dbReference>
<dbReference type="Proteomes" id="UP000245639">
    <property type="component" value="Unassembled WGS sequence"/>
</dbReference>
<dbReference type="RefSeq" id="WP_243418094.1">
    <property type="nucleotide sequence ID" value="NZ_QEKW01000006.1"/>
</dbReference>
<feature type="transmembrane region" description="Helical" evidence="1">
    <location>
        <begin position="41"/>
        <end position="62"/>
    </location>
</feature>
<keyword evidence="1" id="KW-1133">Transmembrane helix</keyword>
<evidence type="ECO:0000313" key="2">
    <source>
        <dbReference type="EMBL" id="PVZ09621.1"/>
    </source>
</evidence>
<keyword evidence="3" id="KW-1185">Reference proteome</keyword>
<evidence type="ECO:0000256" key="1">
    <source>
        <dbReference type="SAM" id="Phobius"/>
    </source>
</evidence>
<reference evidence="2 3" key="1">
    <citation type="submission" date="2018-04" db="EMBL/GenBank/DDBJ databases">
        <title>Genomic Encyclopedia of Type Strains, Phase IV (KMG-IV): sequencing the most valuable type-strain genomes for metagenomic binning, comparative biology and taxonomic classification.</title>
        <authorList>
            <person name="Goeker M."/>
        </authorList>
    </citation>
    <scope>NUCLEOTIDE SEQUENCE [LARGE SCALE GENOMIC DNA]</scope>
    <source>
        <strain evidence="2 3">DSM 45771</strain>
    </source>
</reference>
<evidence type="ECO:0000313" key="3">
    <source>
        <dbReference type="Proteomes" id="UP000245639"/>
    </source>
</evidence>
<gene>
    <name evidence="2" type="ORF">C8D89_106285</name>
</gene>
<sequence>MAKIRIVRAADGRQWMVRQKLEWTDPATGEDFEHDMQGGQLAAIGIVSIMGLLWVALLAWWATGSQGVVVPLWVWAILLLIIGFFPGRWVLRRPRTLVAETPGGSDGSSPERWVGWVRGTSAAREEMNQTIRSLETRATPAYADSPLQPVS</sequence>
<comment type="caution">
    <text evidence="2">The sequence shown here is derived from an EMBL/GenBank/DDBJ whole genome shotgun (WGS) entry which is preliminary data.</text>
</comment>
<evidence type="ECO:0008006" key="4">
    <source>
        <dbReference type="Google" id="ProtNLM"/>
    </source>
</evidence>
<organism evidence="2 3">
    <name type="scientific">Actinomycetospora cinnamomea</name>
    <dbReference type="NCBI Taxonomy" id="663609"/>
    <lineage>
        <taxon>Bacteria</taxon>
        <taxon>Bacillati</taxon>
        <taxon>Actinomycetota</taxon>
        <taxon>Actinomycetes</taxon>
        <taxon>Pseudonocardiales</taxon>
        <taxon>Pseudonocardiaceae</taxon>
        <taxon>Actinomycetospora</taxon>
    </lineage>
</organism>
<proteinExistence type="predicted"/>
<keyword evidence="1" id="KW-0812">Transmembrane</keyword>
<feature type="transmembrane region" description="Helical" evidence="1">
    <location>
        <begin position="68"/>
        <end position="85"/>
    </location>
</feature>
<dbReference type="AlphaFoldDB" id="A0A2U1FBP5"/>
<keyword evidence="1" id="KW-0472">Membrane</keyword>
<protein>
    <recommendedName>
        <fullName evidence="4">DUF983 domain-containing protein</fullName>
    </recommendedName>
</protein>